<gene>
    <name evidence="8" type="ordered locus">PACID_04670</name>
</gene>
<dbReference type="PANTHER" id="PTHR37422:SF13">
    <property type="entry name" value="LIPOPOLYSACCHARIDE BIOSYNTHESIS PROTEIN PA4999-RELATED"/>
    <property type="match status" value="1"/>
</dbReference>
<dbReference type="KEGG" id="pbo:PACID_04670"/>
<organism evidence="8 9">
    <name type="scientific">Acidipropionibacterium acidipropionici (strain ATCC 4875 / DSM 20272 / JCM 6432 / NBRC 12425 / NCIMB 8070 / 4)</name>
    <name type="common">Propionibacterium acidipropionici</name>
    <dbReference type="NCBI Taxonomy" id="1171373"/>
    <lineage>
        <taxon>Bacteria</taxon>
        <taxon>Bacillati</taxon>
        <taxon>Actinomycetota</taxon>
        <taxon>Actinomycetes</taxon>
        <taxon>Propionibacteriales</taxon>
        <taxon>Propionibacteriaceae</taxon>
        <taxon>Acidipropionibacterium</taxon>
    </lineage>
</organism>
<dbReference type="AlphaFoldDB" id="K7RTT6"/>
<comment type="subcellular location">
    <subcellularLocation>
        <location evidence="1">Membrane</location>
        <topology evidence="1">Multi-pass membrane protein</topology>
    </subcellularLocation>
</comment>
<feature type="transmembrane region" description="Helical" evidence="6">
    <location>
        <begin position="196"/>
        <end position="212"/>
    </location>
</feature>
<dbReference type="Pfam" id="PF04932">
    <property type="entry name" value="Wzy_C"/>
    <property type="match status" value="1"/>
</dbReference>
<reference evidence="8 9" key="1">
    <citation type="journal article" date="2012" name="BMC Genomics">
        <title>The genome sequence of Propionibacterium acidipropionici provides insights into its biotechnological and industrial potential.</title>
        <authorList>
            <person name="Parizzi L.P."/>
            <person name="Grassi M.C."/>
            <person name="Llerena L.A."/>
            <person name="Carazzolle M.F."/>
            <person name="Queiroz V.L."/>
            <person name="Lunardi I."/>
            <person name="Zeidler A.F."/>
            <person name="Teixeira P.J."/>
            <person name="Mieczkowski P."/>
            <person name="Rincones J."/>
            <person name="Pereira G.A."/>
        </authorList>
    </citation>
    <scope>NUCLEOTIDE SEQUENCE [LARGE SCALE GENOMIC DNA]</scope>
    <source>
        <strain evidence="9">ATCC 4875 / DSM 20272 / JCM 6432 / NBRC 12425 / NCIMB 8070</strain>
    </source>
</reference>
<evidence type="ECO:0000256" key="3">
    <source>
        <dbReference type="ARBA" id="ARBA00022989"/>
    </source>
</evidence>
<dbReference type="RefSeq" id="WP_015069223.1">
    <property type="nucleotide sequence ID" value="NC_019395.1"/>
</dbReference>
<feature type="transmembrane region" description="Helical" evidence="6">
    <location>
        <begin position="358"/>
        <end position="375"/>
    </location>
</feature>
<feature type="transmembrane region" description="Helical" evidence="6">
    <location>
        <begin position="165"/>
        <end position="184"/>
    </location>
</feature>
<evidence type="ECO:0000256" key="2">
    <source>
        <dbReference type="ARBA" id="ARBA00022692"/>
    </source>
</evidence>
<protein>
    <submittedName>
        <fullName evidence="8">O-antigen polymerase</fullName>
    </submittedName>
</protein>
<feature type="transmembrane region" description="Helical" evidence="6">
    <location>
        <begin position="218"/>
        <end position="234"/>
    </location>
</feature>
<evidence type="ECO:0000259" key="7">
    <source>
        <dbReference type="Pfam" id="PF04932"/>
    </source>
</evidence>
<dbReference type="InterPro" id="IPR007016">
    <property type="entry name" value="O-antigen_ligase-rel_domated"/>
</dbReference>
<feature type="transmembrane region" description="Helical" evidence="6">
    <location>
        <begin position="325"/>
        <end position="346"/>
    </location>
</feature>
<evidence type="ECO:0000256" key="5">
    <source>
        <dbReference type="SAM" id="MobiDB-lite"/>
    </source>
</evidence>
<feature type="transmembrane region" description="Helical" evidence="6">
    <location>
        <begin position="246"/>
        <end position="267"/>
    </location>
</feature>
<feature type="domain" description="O-antigen ligase-related" evidence="7">
    <location>
        <begin position="201"/>
        <end position="338"/>
    </location>
</feature>
<feature type="transmembrane region" description="Helical" evidence="6">
    <location>
        <begin position="119"/>
        <end position="145"/>
    </location>
</feature>
<dbReference type="InterPro" id="IPR051533">
    <property type="entry name" value="WaaL-like"/>
</dbReference>
<dbReference type="HOGENOM" id="CLU_660323_0_0_11"/>
<dbReference type="eggNOG" id="COG3307">
    <property type="taxonomic scope" value="Bacteria"/>
</dbReference>
<feature type="transmembrane region" description="Helical" evidence="6">
    <location>
        <begin position="89"/>
        <end position="107"/>
    </location>
</feature>
<sequence length="455" mass="48627">MSRAALRYSRTAPGTILGLLAAMLVLRLPLSFLLFLVVPWLMALTGAIARGGRVRSLPFTALLGWCLAAAAVSIVVMHPDAVSGTGNNVAIMIAVIGCTLVVHRSQAPGVTARRTLAGLYWGALGVWLIALGEMVTGIKLLPILYPDANTVSYVQSSRFIVSATYPNINDFSVVLTMLVIAVVAKMLFHPVHGRRNAGRWFVLLTGLFMVVMSTSRGALVGCLAGVALLIVLNVRRLHPHALGVRAGLFGGGLIVFVGAVFFTSSYVQDHSTATRGQIFNNAMSMLAGSPADALLGYGSLTSYQNAAKVAFGDVLMDPHNLLLEIILNYGVIALVLFIVVWLWVLLRGFLPRRPMVDWQTAFGLTIVVLLPVLGVVPSSTLRYHVTWIYLAATTLLVAEGAEARSATRPVPSDQEPAGLELPGPELSGATATDGDLGHAHDDHARDHAEHHSDQR</sequence>
<dbReference type="Proteomes" id="UP000000214">
    <property type="component" value="Chromosome"/>
</dbReference>
<keyword evidence="3 6" id="KW-1133">Transmembrane helix</keyword>
<feature type="transmembrane region" description="Helical" evidence="6">
    <location>
        <begin position="56"/>
        <end position="77"/>
    </location>
</feature>
<accession>K7RTT6</accession>
<feature type="region of interest" description="Disordered" evidence="5">
    <location>
        <begin position="406"/>
        <end position="455"/>
    </location>
</feature>
<keyword evidence="2 6" id="KW-0812">Transmembrane</keyword>
<feature type="compositionally biased region" description="Basic and acidic residues" evidence="5">
    <location>
        <begin position="435"/>
        <end position="455"/>
    </location>
</feature>
<dbReference type="PANTHER" id="PTHR37422">
    <property type="entry name" value="TEICHURONIC ACID BIOSYNTHESIS PROTEIN TUAE"/>
    <property type="match status" value="1"/>
</dbReference>
<feature type="transmembrane region" description="Helical" evidence="6">
    <location>
        <begin position="16"/>
        <end position="44"/>
    </location>
</feature>
<keyword evidence="4 6" id="KW-0472">Membrane</keyword>
<proteinExistence type="predicted"/>
<dbReference type="STRING" id="1171373.PACID_04670"/>
<evidence type="ECO:0000313" key="8">
    <source>
        <dbReference type="EMBL" id="AFV88308.1"/>
    </source>
</evidence>
<evidence type="ECO:0000313" key="9">
    <source>
        <dbReference type="Proteomes" id="UP000000214"/>
    </source>
</evidence>
<dbReference type="GO" id="GO:0016020">
    <property type="term" value="C:membrane"/>
    <property type="evidence" value="ECO:0007669"/>
    <property type="project" value="UniProtKB-SubCell"/>
</dbReference>
<evidence type="ECO:0000256" key="1">
    <source>
        <dbReference type="ARBA" id="ARBA00004141"/>
    </source>
</evidence>
<dbReference type="EMBL" id="CP003493">
    <property type="protein sequence ID" value="AFV88308.1"/>
    <property type="molecule type" value="Genomic_DNA"/>
</dbReference>
<evidence type="ECO:0000256" key="6">
    <source>
        <dbReference type="SAM" id="Phobius"/>
    </source>
</evidence>
<name>K7RTT6_ACIA4</name>
<evidence type="ECO:0000256" key="4">
    <source>
        <dbReference type="ARBA" id="ARBA00023136"/>
    </source>
</evidence>
<dbReference type="PATRIC" id="fig|1171373.8.peg.471"/>